<proteinExistence type="predicted"/>
<evidence type="ECO:0000256" key="2">
    <source>
        <dbReference type="SAM" id="Phobius"/>
    </source>
</evidence>
<feature type="transmembrane region" description="Helical" evidence="2">
    <location>
        <begin position="642"/>
        <end position="661"/>
    </location>
</feature>
<dbReference type="AlphaFoldDB" id="A0A087CDL6"/>
<gene>
    <name evidence="3" type="ORF">BPSY_1774</name>
</gene>
<protein>
    <submittedName>
        <fullName evidence="3">Uncharacterized protein</fullName>
    </submittedName>
</protein>
<dbReference type="GeneID" id="98300969"/>
<dbReference type="eggNOG" id="ENOG5033RTT">
    <property type="taxonomic scope" value="Bacteria"/>
</dbReference>
<dbReference type="Proteomes" id="UP000029050">
    <property type="component" value="Unassembled WGS sequence"/>
</dbReference>
<keyword evidence="2" id="KW-1133">Transmembrane helix</keyword>
<accession>A0A087CDL6</accession>
<dbReference type="OrthoDB" id="5109069at2"/>
<organism evidence="3 4">
    <name type="scientific">Bifidobacterium psychraerophilum</name>
    <dbReference type="NCBI Taxonomy" id="218140"/>
    <lineage>
        <taxon>Bacteria</taxon>
        <taxon>Bacillati</taxon>
        <taxon>Actinomycetota</taxon>
        <taxon>Actinomycetes</taxon>
        <taxon>Bifidobacteriales</taxon>
        <taxon>Bifidobacteriaceae</taxon>
        <taxon>Bifidobacterium</taxon>
    </lineage>
</organism>
<feature type="compositionally biased region" description="Low complexity" evidence="1">
    <location>
        <begin position="602"/>
        <end position="624"/>
    </location>
</feature>
<reference evidence="3 4" key="1">
    <citation type="submission" date="2014-03" db="EMBL/GenBank/DDBJ databases">
        <title>Genomics of Bifidobacteria.</title>
        <authorList>
            <person name="Ventura M."/>
            <person name="Milani C."/>
            <person name="Lugli G.A."/>
        </authorList>
    </citation>
    <scope>NUCLEOTIDE SEQUENCE [LARGE SCALE GENOMIC DNA]</scope>
    <source>
        <strain evidence="3 4">LMG 21775</strain>
    </source>
</reference>
<sequence length="669" mass="68850">MKDSTRIRRISTAFGAALLVICCVAAMFHAFMPDRAHADEIPATSAYGVRILDIDGGVQQEKAPLSEWSSGNTVSNDLDATGDFFKLNTTRSQQLKSRAASDGAFASIASGDYQLRDRPAVTFSDLQVSCTRDGKSEVSFGSLKVNDTDILQQDKLASGYTYDLPTSKYGETRVYVAQRESDKDSRTTTTALRIEAEAGASEIWRVQLGVVSCAPAETEKTVPAVSGVTVVSPSGKTLIDGQPSVDSVGSATSPSITSTEVPVTAKNVTVRHDADGGSHVDVESFEQIPDTSDIGMYMWSALRVYGLSLDVKADGSSSIALSGGSSGIFVNGVWINSGTDLYTGMAPDGTPRVHVYLNERVVNQDGSITINALRYEDLTGTYPSVILGQVHWSAQDSHEDPDPTPTPDPSPSDGTADDDAVPTGRYAYGLYAQGPSPVSPVALSASGDGAKAKSLSGTASKDEATDGYAGQISATKLSSTVDAKEAKASVSSLLLYPGTAIEVRLTDVSVQVGHDGSVKMTTGGGSVAGKTIAAGSVAANTRITVPGRSTTIVLNAQERQAGALQRVSGVALDDSQGLGAEVRAAVVSSSAPDTTANNPPRGAGSSDAAGGHDLGSGAITSASDGEGGGGAGHLATTGTASLWAVGFVVLCAALSSVFLVVRARRSTRG</sequence>
<feature type="region of interest" description="Disordered" evidence="1">
    <location>
        <begin position="439"/>
        <end position="465"/>
    </location>
</feature>
<dbReference type="RefSeq" id="WP_033495318.1">
    <property type="nucleotide sequence ID" value="NZ_JGZI01000010.1"/>
</dbReference>
<dbReference type="EMBL" id="JGZI01000010">
    <property type="protein sequence ID" value="KFI81366.1"/>
    <property type="molecule type" value="Genomic_DNA"/>
</dbReference>
<name>A0A087CDL6_9BIFI</name>
<keyword evidence="2" id="KW-0472">Membrane</keyword>
<feature type="region of interest" description="Disordered" evidence="1">
    <location>
        <begin position="394"/>
        <end position="421"/>
    </location>
</feature>
<evidence type="ECO:0000313" key="4">
    <source>
        <dbReference type="Proteomes" id="UP000029050"/>
    </source>
</evidence>
<keyword evidence="4" id="KW-1185">Reference proteome</keyword>
<keyword evidence="2" id="KW-0812">Transmembrane</keyword>
<evidence type="ECO:0000313" key="3">
    <source>
        <dbReference type="EMBL" id="KFI81366.1"/>
    </source>
</evidence>
<evidence type="ECO:0000256" key="1">
    <source>
        <dbReference type="SAM" id="MobiDB-lite"/>
    </source>
</evidence>
<comment type="caution">
    <text evidence="3">The sequence shown here is derived from an EMBL/GenBank/DDBJ whole genome shotgun (WGS) entry which is preliminary data.</text>
</comment>
<feature type="region of interest" description="Disordered" evidence="1">
    <location>
        <begin position="586"/>
        <end position="631"/>
    </location>
</feature>